<name>A0AAU9N460_9ASTR</name>
<dbReference type="GO" id="GO:0016747">
    <property type="term" value="F:acyltransferase activity, transferring groups other than amino-acyl groups"/>
    <property type="evidence" value="ECO:0007669"/>
    <property type="project" value="UniProtKB-ARBA"/>
</dbReference>
<dbReference type="Gene3D" id="3.30.559.10">
    <property type="entry name" value="Chloramphenicol acetyltransferase-like domain"/>
    <property type="match status" value="1"/>
</dbReference>
<dbReference type="InterPro" id="IPR023213">
    <property type="entry name" value="CAT-like_dom_sf"/>
</dbReference>
<dbReference type="PANTHER" id="PTHR31625">
    <property type="match status" value="1"/>
</dbReference>
<dbReference type="Pfam" id="PF02458">
    <property type="entry name" value="Transferase"/>
    <property type="match status" value="1"/>
</dbReference>
<dbReference type="EMBL" id="CAKMRJ010003334">
    <property type="protein sequence ID" value="CAH1433582.1"/>
    <property type="molecule type" value="Genomic_DNA"/>
</dbReference>
<evidence type="ECO:0000256" key="1">
    <source>
        <dbReference type="ARBA" id="ARBA00022679"/>
    </source>
</evidence>
<comment type="caution">
    <text evidence="3">The sequence shown here is derived from an EMBL/GenBank/DDBJ whole genome shotgun (WGS) entry which is preliminary data.</text>
</comment>
<protein>
    <submittedName>
        <fullName evidence="3">Uncharacterized protein</fullName>
    </submittedName>
</protein>
<reference evidence="3 4" key="1">
    <citation type="submission" date="2022-01" db="EMBL/GenBank/DDBJ databases">
        <authorList>
            <person name="Xiong W."/>
            <person name="Schranz E."/>
        </authorList>
    </citation>
    <scope>NUCLEOTIDE SEQUENCE [LARGE SCALE GENOMIC DNA]</scope>
</reference>
<evidence type="ECO:0000313" key="4">
    <source>
        <dbReference type="Proteomes" id="UP001157418"/>
    </source>
</evidence>
<keyword evidence="2" id="KW-0012">Acyltransferase</keyword>
<keyword evidence="1" id="KW-0808">Transferase</keyword>
<dbReference type="Proteomes" id="UP001157418">
    <property type="component" value="Unassembled WGS sequence"/>
</dbReference>
<sequence>MEKTKLLTGKEGFVTATKLLGESLHQVLTDKDGIVKDYVPLDNLFAELKPTTAMGVAGTPKLKFYDLDFGWGKPKKHETISIDYSGSISVNAYKESNEDLEIGVCLSATEMEAFLSIFDHGLKAYI</sequence>
<keyword evidence="4" id="KW-1185">Reference proteome</keyword>
<dbReference type="InterPro" id="IPR051504">
    <property type="entry name" value="Plant_metabolite_acyltrans"/>
</dbReference>
<accession>A0AAU9N460</accession>
<organism evidence="3 4">
    <name type="scientific">Lactuca virosa</name>
    <dbReference type="NCBI Taxonomy" id="75947"/>
    <lineage>
        <taxon>Eukaryota</taxon>
        <taxon>Viridiplantae</taxon>
        <taxon>Streptophyta</taxon>
        <taxon>Embryophyta</taxon>
        <taxon>Tracheophyta</taxon>
        <taxon>Spermatophyta</taxon>
        <taxon>Magnoliopsida</taxon>
        <taxon>eudicotyledons</taxon>
        <taxon>Gunneridae</taxon>
        <taxon>Pentapetalae</taxon>
        <taxon>asterids</taxon>
        <taxon>campanulids</taxon>
        <taxon>Asterales</taxon>
        <taxon>Asteraceae</taxon>
        <taxon>Cichorioideae</taxon>
        <taxon>Cichorieae</taxon>
        <taxon>Lactucinae</taxon>
        <taxon>Lactuca</taxon>
    </lineage>
</organism>
<gene>
    <name evidence="3" type="ORF">LVIROSA_LOCUS20166</name>
</gene>
<evidence type="ECO:0000256" key="2">
    <source>
        <dbReference type="ARBA" id="ARBA00023315"/>
    </source>
</evidence>
<dbReference type="AlphaFoldDB" id="A0AAU9N460"/>
<proteinExistence type="predicted"/>
<evidence type="ECO:0000313" key="3">
    <source>
        <dbReference type="EMBL" id="CAH1433582.1"/>
    </source>
</evidence>